<dbReference type="InterPro" id="IPR003607">
    <property type="entry name" value="HD/PDEase_dom"/>
</dbReference>
<feature type="binding site" evidence="12">
    <location>
        <position position="148"/>
    </location>
    <ligand>
        <name>CTP</name>
        <dbReference type="ChEBI" id="CHEBI:37563"/>
    </ligand>
</feature>
<dbReference type="SUPFAM" id="SSF81891">
    <property type="entry name" value="Poly A polymerase C-terminal region-like"/>
    <property type="match status" value="1"/>
</dbReference>
<feature type="binding site" evidence="12">
    <location>
        <position position="148"/>
    </location>
    <ligand>
        <name>ATP</name>
        <dbReference type="ChEBI" id="CHEBI:30616"/>
    </ligand>
</feature>
<comment type="subunit">
    <text evidence="12">Monomer. Can also form homodimers and oligomers.</text>
</comment>
<dbReference type="Proteomes" id="UP000242502">
    <property type="component" value="Unassembled WGS sequence"/>
</dbReference>
<keyword evidence="8 12" id="KW-0378">Hydrolase</keyword>
<keyword evidence="4 12" id="KW-0548">Nucleotidyltransferase</keyword>
<evidence type="ECO:0000313" key="15">
    <source>
        <dbReference type="Proteomes" id="UP000242502"/>
    </source>
</evidence>
<keyword evidence="7 12" id="KW-0692">RNA repair</keyword>
<feature type="binding site" evidence="12">
    <location>
        <position position="16"/>
    </location>
    <ligand>
        <name>ATP</name>
        <dbReference type="ChEBI" id="CHEBI:30616"/>
    </ligand>
</feature>
<comment type="similarity">
    <text evidence="12">Belongs to the tRNA nucleotidyltransferase/poly(A) polymerase family. Bacterial CCA-adding enzyme type 1 subfamily.</text>
</comment>
<feature type="binding site" evidence="12">
    <location>
        <position position="19"/>
    </location>
    <ligand>
        <name>ATP</name>
        <dbReference type="ChEBI" id="CHEBI:30616"/>
    </ligand>
</feature>
<dbReference type="EC" id="3.1.4.-" evidence="12"/>
<dbReference type="InterPro" id="IPR006674">
    <property type="entry name" value="HD_domain"/>
</dbReference>
<dbReference type="PROSITE" id="PS51831">
    <property type="entry name" value="HD"/>
    <property type="match status" value="1"/>
</dbReference>
<keyword evidence="3 12" id="KW-0819">tRNA processing</keyword>
<comment type="catalytic activity">
    <reaction evidence="12">
        <text>a tRNA precursor + 2 CTP + ATP = a tRNA with a 3' CCA end + 3 diphosphate</text>
        <dbReference type="Rhea" id="RHEA:14433"/>
        <dbReference type="Rhea" id="RHEA-COMP:10465"/>
        <dbReference type="Rhea" id="RHEA-COMP:10468"/>
        <dbReference type="ChEBI" id="CHEBI:30616"/>
        <dbReference type="ChEBI" id="CHEBI:33019"/>
        <dbReference type="ChEBI" id="CHEBI:37563"/>
        <dbReference type="ChEBI" id="CHEBI:74896"/>
        <dbReference type="ChEBI" id="CHEBI:83071"/>
        <dbReference type="EC" id="2.7.7.72"/>
    </reaction>
</comment>
<keyword evidence="6 12" id="KW-0547">Nucleotide-binding</keyword>
<evidence type="ECO:0000256" key="8">
    <source>
        <dbReference type="ARBA" id="ARBA00022801"/>
    </source>
</evidence>
<dbReference type="STRING" id="62101.AB835_05840"/>
<accession>A0A1D2QR37</accession>
<evidence type="ECO:0000256" key="4">
    <source>
        <dbReference type="ARBA" id="ARBA00022695"/>
    </source>
</evidence>
<keyword evidence="10 12" id="KW-0460">Magnesium</keyword>
<comment type="caution">
    <text evidence="14">The sequence shown here is derived from an EMBL/GenBank/DDBJ whole genome shotgun (WGS) entry which is preliminary data.</text>
</comment>
<evidence type="ECO:0000256" key="6">
    <source>
        <dbReference type="ARBA" id="ARBA00022741"/>
    </source>
</evidence>
<gene>
    <name evidence="12" type="primary">cca</name>
    <name evidence="14" type="ORF">AB835_05840</name>
</gene>
<name>A0A1D2QR37_9GAMM</name>
<keyword evidence="11 12" id="KW-0694">RNA-binding</keyword>
<evidence type="ECO:0000256" key="10">
    <source>
        <dbReference type="ARBA" id="ARBA00022842"/>
    </source>
</evidence>
<keyword evidence="5 12" id="KW-0479">Metal-binding</keyword>
<dbReference type="InterPro" id="IPR043519">
    <property type="entry name" value="NT_sf"/>
</dbReference>
<proteinExistence type="inferred from homology"/>
<feature type="binding site" evidence="12">
    <location>
        <position position="145"/>
    </location>
    <ligand>
        <name>ATP</name>
        <dbReference type="ChEBI" id="CHEBI:30616"/>
    </ligand>
</feature>
<feature type="binding site" evidence="12">
    <location>
        <position position="99"/>
    </location>
    <ligand>
        <name>CTP</name>
        <dbReference type="ChEBI" id="CHEBI:37563"/>
    </ligand>
</feature>
<evidence type="ECO:0000256" key="2">
    <source>
        <dbReference type="ARBA" id="ARBA00022679"/>
    </source>
</evidence>
<evidence type="ECO:0000256" key="11">
    <source>
        <dbReference type="ARBA" id="ARBA00022884"/>
    </source>
</evidence>
<keyword evidence="2 12" id="KW-0808">Transferase</keyword>
<reference evidence="14 15" key="1">
    <citation type="journal article" date="2016" name="Appl. Environ. Microbiol.">
        <title>Lack of Overt Genome Reduction in the Bryostatin-Producing Bryozoan Symbiont "Candidatus Endobugula sertula".</title>
        <authorList>
            <person name="Miller I.J."/>
            <person name="Vanee N."/>
            <person name="Fong S.S."/>
            <person name="Lim-Fong G.E."/>
            <person name="Kwan J.C."/>
        </authorList>
    </citation>
    <scope>NUCLEOTIDE SEQUENCE [LARGE SCALE GENOMIC DNA]</scope>
    <source>
        <strain evidence="14">AB1-4</strain>
    </source>
</reference>
<comment type="miscellaneous">
    <text evidence="12">A single active site specifically recognizes both ATP and CTP and is responsible for their addition.</text>
</comment>
<dbReference type="AlphaFoldDB" id="A0A1D2QR37"/>
<dbReference type="PANTHER" id="PTHR47545:SF1">
    <property type="entry name" value="MULTIFUNCTIONAL CCA PROTEIN"/>
    <property type="match status" value="1"/>
</dbReference>
<evidence type="ECO:0000256" key="3">
    <source>
        <dbReference type="ARBA" id="ARBA00022694"/>
    </source>
</evidence>
<evidence type="ECO:0000259" key="13">
    <source>
        <dbReference type="PROSITE" id="PS51831"/>
    </source>
</evidence>
<dbReference type="EC" id="2.7.7.72" evidence="12"/>
<dbReference type="PIRSF" id="PIRSF000813">
    <property type="entry name" value="CCA_bact"/>
    <property type="match status" value="1"/>
</dbReference>
<dbReference type="GO" id="GO:0000049">
    <property type="term" value="F:tRNA binding"/>
    <property type="evidence" value="ECO:0007669"/>
    <property type="project" value="UniProtKB-UniRule"/>
</dbReference>
<dbReference type="PANTHER" id="PTHR47545">
    <property type="entry name" value="MULTIFUNCTIONAL CCA PROTEIN"/>
    <property type="match status" value="1"/>
</dbReference>
<dbReference type="Gene3D" id="1.10.3090.10">
    <property type="entry name" value="cca-adding enzyme, domain 2"/>
    <property type="match status" value="1"/>
</dbReference>
<dbReference type="Gene3D" id="3.30.460.10">
    <property type="entry name" value="Beta Polymerase, domain 2"/>
    <property type="match status" value="1"/>
</dbReference>
<dbReference type="CDD" id="cd00077">
    <property type="entry name" value="HDc"/>
    <property type="match status" value="1"/>
</dbReference>
<dbReference type="GO" id="GO:0160016">
    <property type="term" value="F:CCACCA tRNA nucleotidyltransferase activity"/>
    <property type="evidence" value="ECO:0007669"/>
    <property type="project" value="RHEA"/>
</dbReference>
<evidence type="ECO:0000256" key="12">
    <source>
        <dbReference type="HAMAP-Rule" id="MF_01261"/>
    </source>
</evidence>
<dbReference type="GO" id="GO:0004810">
    <property type="term" value="F:CCA tRNA nucleotidyltransferase activity"/>
    <property type="evidence" value="ECO:0007669"/>
    <property type="project" value="UniProtKB-UniRule"/>
</dbReference>
<dbReference type="InterPro" id="IPR050124">
    <property type="entry name" value="tRNA_CCA-adding_enzyme"/>
</dbReference>
<dbReference type="NCBIfam" id="NF008137">
    <property type="entry name" value="PRK10885.1"/>
    <property type="match status" value="1"/>
</dbReference>
<comment type="domain">
    <text evidence="12">Comprises two domains: an N-terminal domain containing the nucleotidyltransferase activity and a C-terminal HD domain associated with both phosphodiesterase and phosphatase activities.</text>
</comment>
<dbReference type="HAMAP" id="MF_01262">
    <property type="entry name" value="CCA_bact_type2"/>
    <property type="match status" value="1"/>
</dbReference>
<feature type="binding site" evidence="12">
    <location>
        <position position="29"/>
    </location>
    <ligand>
        <name>Mg(2+)</name>
        <dbReference type="ChEBI" id="CHEBI:18420"/>
    </ligand>
</feature>
<dbReference type="InterPro" id="IPR002646">
    <property type="entry name" value="PolA_pol_head_dom"/>
</dbReference>
<evidence type="ECO:0000313" key="14">
    <source>
        <dbReference type="EMBL" id="ODS24042.1"/>
    </source>
</evidence>
<feature type="binding site" evidence="12">
    <location>
        <position position="19"/>
    </location>
    <ligand>
        <name>CTP</name>
        <dbReference type="ChEBI" id="CHEBI:37563"/>
    </ligand>
</feature>
<evidence type="ECO:0000256" key="7">
    <source>
        <dbReference type="ARBA" id="ARBA00022800"/>
    </source>
</evidence>
<evidence type="ECO:0000256" key="1">
    <source>
        <dbReference type="ARBA" id="ARBA00022596"/>
    </source>
</evidence>
<dbReference type="EC" id="3.1.3.-" evidence="12"/>
<dbReference type="GO" id="GO:0001680">
    <property type="term" value="P:tRNA 3'-terminal CCA addition"/>
    <property type="evidence" value="ECO:0007669"/>
    <property type="project" value="UniProtKB-UniRule"/>
</dbReference>
<feature type="domain" description="HD" evidence="13">
    <location>
        <begin position="236"/>
        <end position="337"/>
    </location>
</feature>
<comment type="cofactor">
    <cofactor evidence="12">
        <name>Ni(2+)</name>
        <dbReference type="ChEBI" id="CHEBI:49786"/>
    </cofactor>
    <text evidence="12">Nickel for phosphatase activity.</text>
</comment>
<protein>
    <recommendedName>
        <fullName evidence="12">Multifunctional CCA protein</fullName>
    </recommendedName>
    <domain>
        <recommendedName>
            <fullName evidence="12">CCA-adding enzyme</fullName>
            <ecNumber evidence="12">2.7.7.72</ecNumber>
        </recommendedName>
        <alternativeName>
            <fullName evidence="12">CCA tRNA nucleotidyltransferase</fullName>
        </alternativeName>
        <alternativeName>
            <fullName evidence="12">tRNA CCA-pyrophosphorylase</fullName>
        </alternativeName>
        <alternativeName>
            <fullName evidence="12">tRNA adenylyl-/cytidylyl-transferase</fullName>
        </alternativeName>
        <alternativeName>
            <fullName evidence="12">tRNA nucleotidyltransferase</fullName>
        </alternativeName>
        <alternativeName>
            <fullName evidence="12">tRNA-NT</fullName>
        </alternativeName>
    </domain>
    <domain>
        <recommendedName>
            <fullName evidence="12">2'-nucleotidase</fullName>
            <ecNumber evidence="12">3.1.3.-</ecNumber>
        </recommendedName>
    </domain>
    <domain>
        <recommendedName>
            <fullName evidence="12">2',3'-cyclic phosphodiesterase</fullName>
            <ecNumber evidence="12">3.1.4.-</ecNumber>
        </recommendedName>
    </domain>
    <domain>
        <recommendedName>
            <fullName evidence="12">Phosphatase</fullName>
        </recommendedName>
    </domain>
</protein>
<feature type="binding site" evidence="12">
    <location>
        <position position="99"/>
    </location>
    <ligand>
        <name>ATP</name>
        <dbReference type="ChEBI" id="CHEBI:30616"/>
    </ligand>
</feature>
<organism evidence="14 15">
    <name type="scientific">Candidatus Endobugula sertula</name>
    <name type="common">Bugula neritina bacterial symbiont</name>
    <dbReference type="NCBI Taxonomy" id="62101"/>
    <lineage>
        <taxon>Bacteria</taxon>
        <taxon>Pseudomonadati</taxon>
        <taxon>Pseudomonadota</taxon>
        <taxon>Gammaproteobacteria</taxon>
        <taxon>Cellvibrionales</taxon>
        <taxon>Cellvibrionaceae</taxon>
        <taxon>Candidatus Endobugula</taxon>
    </lineage>
</organism>
<dbReference type="GO" id="GO:0004112">
    <property type="term" value="F:cyclic-nucleotide phosphodiesterase activity"/>
    <property type="evidence" value="ECO:0007669"/>
    <property type="project" value="UniProtKB-UniRule"/>
</dbReference>
<dbReference type="EMBL" id="MDLC01000015">
    <property type="protein sequence ID" value="ODS24042.1"/>
    <property type="molecule type" value="Genomic_DNA"/>
</dbReference>
<evidence type="ECO:0000256" key="9">
    <source>
        <dbReference type="ARBA" id="ARBA00022840"/>
    </source>
</evidence>
<sequence length="420" mass="48075">MENIQNTGVQAYLVGGAVRDKLLGRPVADHDWVVIGATPEMLIEQGYQQIGNDFPCFLHPETKDEYALARTERKSGKGHTGFVCDFSPEVTLEEDLSRRDLTINAIALTLEGKYVDPFNGRADLNNKVLRHVSESFSDDPLRVLRVARFAARYATLDFQVHPNTLELMKHLVNNGELAELTPERVWKEMSRALTEPRPSEFFRVLRACGALEVLMPELDCLFGVPQPPQHHPEVDTGDHVMMVVDIARERFDDLIVTWAALMHDLGKGLTPEEEWPRHIRHEIKGVPLVEKVCECYKVPKDFRTLAKLVSEHHLRCHKLLEMRPKSVLKLLEALDGFRRPERVRYFAQACEADARGRLGLEQRDYPQSQLLIEYNQVAIDTNIKPLLSEGYEGLKLAEKIRRLRLGSIKRYMAQYKIAPQ</sequence>
<evidence type="ECO:0000256" key="5">
    <source>
        <dbReference type="ARBA" id="ARBA00022723"/>
    </source>
</evidence>
<dbReference type="InterPro" id="IPR012006">
    <property type="entry name" value="CCA_bact"/>
</dbReference>
<comment type="function">
    <text evidence="12">Catalyzes the addition and repair of the essential 3'-terminal CCA sequence in tRNAs without using a nucleic acid template. Adds these three nucleotides in the order of C, C, and A to the tRNA nucleotide-73, using CTP and ATP as substrates and producing inorganic pyrophosphate. tRNA 3'-terminal CCA addition is required both for tRNA processing and repair. Also involved in tRNA surveillance by mediating tandem CCA addition to generate a CCACCA at the 3' terminus of unstable tRNAs. While stable tRNAs receive only 3'-terminal CCA, unstable tRNAs are marked with CCACCA and rapidly degraded.</text>
</comment>
<dbReference type="InterPro" id="IPR032828">
    <property type="entry name" value="PolyA_RNA-bd"/>
</dbReference>
<feature type="binding site" evidence="12">
    <location>
        <position position="145"/>
    </location>
    <ligand>
        <name>CTP</name>
        <dbReference type="ChEBI" id="CHEBI:37563"/>
    </ligand>
</feature>
<dbReference type="Pfam" id="PF12627">
    <property type="entry name" value="PolyA_pol_RNAbd"/>
    <property type="match status" value="1"/>
</dbReference>
<dbReference type="SUPFAM" id="SSF81301">
    <property type="entry name" value="Nucleotidyltransferase"/>
    <property type="match status" value="1"/>
</dbReference>
<dbReference type="GO" id="GO:0000287">
    <property type="term" value="F:magnesium ion binding"/>
    <property type="evidence" value="ECO:0007669"/>
    <property type="project" value="UniProtKB-UniRule"/>
</dbReference>
<comment type="cofactor">
    <cofactor evidence="12">
        <name>Mg(2+)</name>
        <dbReference type="ChEBI" id="CHEBI:18420"/>
    </cofactor>
    <text evidence="12">Magnesium is required for nucleotidyltransferase activity.</text>
</comment>
<keyword evidence="1 12" id="KW-0533">Nickel</keyword>
<dbReference type="Pfam" id="PF01743">
    <property type="entry name" value="PolyA_pol"/>
    <property type="match status" value="1"/>
</dbReference>
<dbReference type="GO" id="GO:0016791">
    <property type="term" value="F:phosphatase activity"/>
    <property type="evidence" value="ECO:0007669"/>
    <property type="project" value="UniProtKB-UniRule"/>
</dbReference>
<feature type="binding site" evidence="12">
    <location>
        <position position="31"/>
    </location>
    <ligand>
        <name>Mg(2+)</name>
        <dbReference type="ChEBI" id="CHEBI:18420"/>
    </ligand>
</feature>
<dbReference type="GO" id="GO:0042245">
    <property type="term" value="P:RNA repair"/>
    <property type="evidence" value="ECO:0007669"/>
    <property type="project" value="UniProtKB-KW"/>
</dbReference>
<dbReference type="Pfam" id="PF01966">
    <property type="entry name" value="HD"/>
    <property type="match status" value="1"/>
</dbReference>
<dbReference type="HAMAP" id="MF_01261">
    <property type="entry name" value="CCA_bact_type1"/>
    <property type="match status" value="1"/>
</dbReference>
<comment type="catalytic activity">
    <reaction evidence="12">
        <text>a tRNA with a 3' CCA end + 2 CTP + ATP = a tRNA with a 3' CCACCA end + 3 diphosphate</text>
        <dbReference type="Rhea" id="RHEA:76235"/>
        <dbReference type="Rhea" id="RHEA-COMP:10468"/>
        <dbReference type="Rhea" id="RHEA-COMP:18655"/>
        <dbReference type="ChEBI" id="CHEBI:30616"/>
        <dbReference type="ChEBI" id="CHEBI:33019"/>
        <dbReference type="ChEBI" id="CHEBI:37563"/>
        <dbReference type="ChEBI" id="CHEBI:83071"/>
        <dbReference type="ChEBI" id="CHEBI:195187"/>
    </reaction>
</comment>
<dbReference type="GO" id="GO:0005524">
    <property type="term" value="F:ATP binding"/>
    <property type="evidence" value="ECO:0007669"/>
    <property type="project" value="UniProtKB-UniRule"/>
</dbReference>
<dbReference type="CDD" id="cd05398">
    <property type="entry name" value="NT_ClassII-CCAase"/>
    <property type="match status" value="1"/>
</dbReference>
<keyword evidence="12" id="KW-0511">Multifunctional enzyme</keyword>
<feature type="binding site" evidence="12">
    <location>
        <position position="16"/>
    </location>
    <ligand>
        <name>CTP</name>
        <dbReference type="ChEBI" id="CHEBI:37563"/>
    </ligand>
</feature>
<keyword evidence="9 12" id="KW-0067">ATP-binding</keyword>